<accession>A0A0E9QP57</accession>
<reference evidence="1" key="2">
    <citation type="journal article" date="2015" name="Fish Shellfish Immunol.">
        <title>Early steps in the European eel (Anguilla anguilla)-Vibrio vulnificus interaction in the gills: Role of the RtxA13 toxin.</title>
        <authorList>
            <person name="Callol A."/>
            <person name="Pajuelo D."/>
            <person name="Ebbesson L."/>
            <person name="Teles M."/>
            <person name="MacKenzie S."/>
            <person name="Amaro C."/>
        </authorList>
    </citation>
    <scope>NUCLEOTIDE SEQUENCE</scope>
</reference>
<proteinExistence type="predicted"/>
<dbReference type="AlphaFoldDB" id="A0A0E9QP57"/>
<organism evidence="1">
    <name type="scientific">Anguilla anguilla</name>
    <name type="common">European freshwater eel</name>
    <name type="synonym">Muraena anguilla</name>
    <dbReference type="NCBI Taxonomy" id="7936"/>
    <lineage>
        <taxon>Eukaryota</taxon>
        <taxon>Metazoa</taxon>
        <taxon>Chordata</taxon>
        <taxon>Craniata</taxon>
        <taxon>Vertebrata</taxon>
        <taxon>Euteleostomi</taxon>
        <taxon>Actinopterygii</taxon>
        <taxon>Neopterygii</taxon>
        <taxon>Teleostei</taxon>
        <taxon>Anguilliformes</taxon>
        <taxon>Anguillidae</taxon>
        <taxon>Anguilla</taxon>
    </lineage>
</organism>
<protein>
    <submittedName>
        <fullName evidence="1">Uncharacterized protein</fullName>
    </submittedName>
</protein>
<sequence>MVLVEVGQSVVHENVALKWLIKGEGYRTFARHCAIPAEVI</sequence>
<reference evidence="1" key="1">
    <citation type="submission" date="2014-11" db="EMBL/GenBank/DDBJ databases">
        <authorList>
            <person name="Amaro Gonzalez C."/>
        </authorList>
    </citation>
    <scope>NUCLEOTIDE SEQUENCE</scope>
</reference>
<dbReference type="EMBL" id="GBXM01090517">
    <property type="protein sequence ID" value="JAH18060.1"/>
    <property type="molecule type" value="Transcribed_RNA"/>
</dbReference>
<evidence type="ECO:0000313" key="1">
    <source>
        <dbReference type="EMBL" id="JAH18060.1"/>
    </source>
</evidence>
<name>A0A0E9QP57_ANGAN</name>